<reference evidence="2" key="2">
    <citation type="journal article" date="2015" name="Fish Shellfish Immunol.">
        <title>Early steps in the European eel (Anguilla anguilla)-Vibrio vulnificus interaction in the gills: Role of the RtxA13 toxin.</title>
        <authorList>
            <person name="Callol A."/>
            <person name="Pajuelo D."/>
            <person name="Ebbesson L."/>
            <person name="Teles M."/>
            <person name="MacKenzie S."/>
            <person name="Amaro C."/>
        </authorList>
    </citation>
    <scope>NUCLEOTIDE SEQUENCE</scope>
</reference>
<keyword evidence="1" id="KW-0732">Signal</keyword>
<feature type="chain" id="PRO_5002434724" evidence="1">
    <location>
        <begin position="17"/>
        <end position="53"/>
    </location>
</feature>
<proteinExistence type="predicted"/>
<name>A0A0E9X0R5_ANGAN</name>
<protein>
    <submittedName>
        <fullName evidence="2">Uncharacterized protein</fullName>
    </submittedName>
</protein>
<dbReference type="AlphaFoldDB" id="A0A0E9X0R5"/>
<evidence type="ECO:0000256" key="1">
    <source>
        <dbReference type="SAM" id="SignalP"/>
    </source>
</evidence>
<feature type="signal peptide" evidence="1">
    <location>
        <begin position="1"/>
        <end position="16"/>
    </location>
</feature>
<accession>A0A0E9X0R5</accession>
<dbReference type="EMBL" id="GBXM01013314">
    <property type="protein sequence ID" value="JAH95263.1"/>
    <property type="molecule type" value="Transcribed_RNA"/>
</dbReference>
<reference evidence="2" key="1">
    <citation type="submission" date="2014-11" db="EMBL/GenBank/DDBJ databases">
        <authorList>
            <person name="Amaro Gonzalez C."/>
        </authorList>
    </citation>
    <scope>NUCLEOTIDE SEQUENCE</scope>
</reference>
<sequence length="53" mass="6145">MLVFFLSTFCVVVVRSCFNSQCKMGLVSGQSCWLDVNLRFKMRLSLSTFKHCF</sequence>
<organism evidence="2">
    <name type="scientific">Anguilla anguilla</name>
    <name type="common">European freshwater eel</name>
    <name type="synonym">Muraena anguilla</name>
    <dbReference type="NCBI Taxonomy" id="7936"/>
    <lineage>
        <taxon>Eukaryota</taxon>
        <taxon>Metazoa</taxon>
        <taxon>Chordata</taxon>
        <taxon>Craniata</taxon>
        <taxon>Vertebrata</taxon>
        <taxon>Euteleostomi</taxon>
        <taxon>Actinopterygii</taxon>
        <taxon>Neopterygii</taxon>
        <taxon>Teleostei</taxon>
        <taxon>Anguilliformes</taxon>
        <taxon>Anguillidae</taxon>
        <taxon>Anguilla</taxon>
    </lineage>
</organism>
<evidence type="ECO:0000313" key="2">
    <source>
        <dbReference type="EMBL" id="JAH95263.1"/>
    </source>
</evidence>